<dbReference type="Proteomes" id="UP001597463">
    <property type="component" value="Unassembled WGS sequence"/>
</dbReference>
<organism evidence="2 3">
    <name type="scientific">Comamonas terrae</name>
    <dbReference type="NCBI Taxonomy" id="673548"/>
    <lineage>
        <taxon>Bacteria</taxon>
        <taxon>Pseudomonadati</taxon>
        <taxon>Pseudomonadota</taxon>
        <taxon>Betaproteobacteria</taxon>
        <taxon>Burkholderiales</taxon>
        <taxon>Comamonadaceae</taxon>
        <taxon>Comamonas</taxon>
    </lineage>
</organism>
<dbReference type="RefSeq" id="WP_066483789.1">
    <property type="nucleotide sequence ID" value="NZ_BCNT01000027.1"/>
</dbReference>
<reference evidence="3" key="1">
    <citation type="journal article" date="2019" name="Int. J. Syst. Evol. Microbiol.">
        <title>The Global Catalogue of Microorganisms (GCM) 10K type strain sequencing project: providing services to taxonomists for standard genome sequencing and annotation.</title>
        <authorList>
            <consortium name="The Broad Institute Genomics Platform"/>
            <consortium name="The Broad Institute Genome Sequencing Center for Infectious Disease"/>
            <person name="Wu L."/>
            <person name="Ma J."/>
        </authorList>
    </citation>
    <scope>NUCLEOTIDE SEQUENCE [LARGE SCALE GENOMIC DNA]</scope>
    <source>
        <strain evidence="3">TISTR 1906</strain>
    </source>
</reference>
<accession>A0ABW5UI83</accession>
<proteinExistence type="predicted"/>
<evidence type="ECO:0008006" key="4">
    <source>
        <dbReference type="Google" id="ProtNLM"/>
    </source>
</evidence>
<evidence type="ECO:0000256" key="1">
    <source>
        <dbReference type="SAM" id="MobiDB-lite"/>
    </source>
</evidence>
<feature type="region of interest" description="Disordered" evidence="1">
    <location>
        <begin position="117"/>
        <end position="150"/>
    </location>
</feature>
<keyword evidence="3" id="KW-1185">Reference proteome</keyword>
<sequence>MQPMQKLANAPAVPMPVMVAAELQDALLVALHDLQRLEGLLNHATQNLLDRFDEANGQLAGPAMPASQPVAAAREALRLAVTELQFHDMSSQLIAHISSTLQGCAFRLGAAAMGADESEGEEADACLPPMPERPNPVTQSEMDAGSVELF</sequence>
<name>A0ABW5UI83_9BURK</name>
<evidence type="ECO:0000313" key="2">
    <source>
        <dbReference type="EMBL" id="MFD2753165.1"/>
    </source>
</evidence>
<comment type="caution">
    <text evidence="2">The sequence shown here is derived from an EMBL/GenBank/DDBJ whole genome shotgun (WGS) entry which is preliminary data.</text>
</comment>
<evidence type="ECO:0000313" key="3">
    <source>
        <dbReference type="Proteomes" id="UP001597463"/>
    </source>
</evidence>
<dbReference type="EMBL" id="JBHUMV010000002">
    <property type="protein sequence ID" value="MFD2753165.1"/>
    <property type="molecule type" value="Genomic_DNA"/>
</dbReference>
<protein>
    <recommendedName>
        <fullName evidence="4">Methyl-accepting chemotaxis protein</fullName>
    </recommendedName>
</protein>
<gene>
    <name evidence="2" type="ORF">ACFSW6_03630</name>
</gene>